<evidence type="ECO:0008006" key="3">
    <source>
        <dbReference type="Google" id="ProtNLM"/>
    </source>
</evidence>
<sequence length="168" mass="19333">MEVLSSSMKSACQNVDDAIFVGNWTRSNFQSLFHELKVYGIGVSDNEVANNARTFCCEAGRFPLKFLGAPVKANMSLKRNWPPIIERIWLNPFLLKLDRARIPFSDSIIGRALISLPWRSICFWSWARRNIALWRRELVEVMWRGLGRDDLITVRNEMSLMKLIGVSA</sequence>
<protein>
    <recommendedName>
        <fullName evidence="3">Reverse transcriptase zinc-binding domain-containing protein</fullName>
    </recommendedName>
</protein>
<name>A0A9R1XMV9_LACSA</name>
<comment type="caution">
    <text evidence="1">The sequence shown here is derived from an EMBL/GenBank/DDBJ whole genome shotgun (WGS) entry which is preliminary data.</text>
</comment>
<accession>A0A9R1XMV9</accession>
<proteinExistence type="predicted"/>
<dbReference type="EMBL" id="NBSK02000003">
    <property type="protein sequence ID" value="KAJ0215554.1"/>
    <property type="molecule type" value="Genomic_DNA"/>
</dbReference>
<organism evidence="1 2">
    <name type="scientific">Lactuca sativa</name>
    <name type="common">Garden lettuce</name>
    <dbReference type="NCBI Taxonomy" id="4236"/>
    <lineage>
        <taxon>Eukaryota</taxon>
        <taxon>Viridiplantae</taxon>
        <taxon>Streptophyta</taxon>
        <taxon>Embryophyta</taxon>
        <taxon>Tracheophyta</taxon>
        <taxon>Spermatophyta</taxon>
        <taxon>Magnoliopsida</taxon>
        <taxon>eudicotyledons</taxon>
        <taxon>Gunneridae</taxon>
        <taxon>Pentapetalae</taxon>
        <taxon>asterids</taxon>
        <taxon>campanulids</taxon>
        <taxon>Asterales</taxon>
        <taxon>Asteraceae</taxon>
        <taxon>Cichorioideae</taxon>
        <taxon>Cichorieae</taxon>
        <taxon>Lactucinae</taxon>
        <taxon>Lactuca</taxon>
    </lineage>
</organism>
<reference evidence="1 2" key="1">
    <citation type="journal article" date="2017" name="Nat. Commun.">
        <title>Genome assembly with in vitro proximity ligation data and whole-genome triplication in lettuce.</title>
        <authorList>
            <person name="Reyes-Chin-Wo S."/>
            <person name="Wang Z."/>
            <person name="Yang X."/>
            <person name="Kozik A."/>
            <person name="Arikit S."/>
            <person name="Song C."/>
            <person name="Xia L."/>
            <person name="Froenicke L."/>
            <person name="Lavelle D.O."/>
            <person name="Truco M.J."/>
            <person name="Xia R."/>
            <person name="Zhu S."/>
            <person name="Xu C."/>
            <person name="Xu H."/>
            <person name="Xu X."/>
            <person name="Cox K."/>
            <person name="Korf I."/>
            <person name="Meyers B.C."/>
            <person name="Michelmore R.W."/>
        </authorList>
    </citation>
    <scope>NUCLEOTIDE SEQUENCE [LARGE SCALE GENOMIC DNA]</scope>
    <source>
        <strain evidence="2">cv. Salinas</strain>
        <tissue evidence="1">Seedlings</tissue>
    </source>
</reference>
<evidence type="ECO:0000313" key="2">
    <source>
        <dbReference type="Proteomes" id="UP000235145"/>
    </source>
</evidence>
<keyword evidence="2" id="KW-1185">Reference proteome</keyword>
<dbReference type="AlphaFoldDB" id="A0A9R1XMV9"/>
<dbReference type="Proteomes" id="UP000235145">
    <property type="component" value="Unassembled WGS sequence"/>
</dbReference>
<evidence type="ECO:0000313" key="1">
    <source>
        <dbReference type="EMBL" id="KAJ0215554.1"/>
    </source>
</evidence>
<gene>
    <name evidence="1" type="ORF">LSAT_V11C300154780</name>
</gene>